<dbReference type="AlphaFoldDB" id="A0A067PQH2"/>
<evidence type="ECO:0000313" key="2">
    <source>
        <dbReference type="Proteomes" id="UP000027265"/>
    </source>
</evidence>
<protein>
    <submittedName>
        <fullName evidence="1">Uncharacterized protein</fullName>
    </submittedName>
</protein>
<dbReference type="InParanoid" id="A0A067PQH2"/>
<organism evidence="1 2">
    <name type="scientific">Jaapia argillacea MUCL 33604</name>
    <dbReference type="NCBI Taxonomy" id="933084"/>
    <lineage>
        <taxon>Eukaryota</taxon>
        <taxon>Fungi</taxon>
        <taxon>Dikarya</taxon>
        <taxon>Basidiomycota</taxon>
        <taxon>Agaricomycotina</taxon>
        <taxon>Agaricomycetes</taxon>
        <taxon>Agaricomycetidae</taxon>
        <taxon>Jaapiales</taxon>
        <taxon>Jaapiaceae</taxon>
        <taxon>Jaapia</taxon>
    </lineage>
</organism>
<proteinExistence type="predicted"/>
<dbReference type="HOGENOM" id="CLU_1695728_0_0_1"/>
<evidence type="ECO:0000313" key="1">
    <source>
        <dbReference type="EMBL" id="KDQ57068.1"/>
    </source>
</evidence>
<keyword evidence="2" id="KW-1185">Reference proteome</keyword>
<sequence>MSCFVLGIIVLYRPPGPCSRYYIKTLEPSSRVSIGIYSPILMGSPPHPHSSFCHPVIVDRPPNCSLGSHAHVNLCYYPRRCHRIALHLYSRNGGPVSPISSLPRPLKTSISISSLVHASSSHVLPITSRPTLHPVAFGGMVARSVHQVHAENGPS</sequence>
<dbReference type="EMBL" id="KL197720">
    <property type="protein sequence ID" value="KDQ57068.1"/>
    <property type="molecule type" value="Genomic_DNA"/>
</dbReference>
<reference evidence="2" key="1">
    <citation type="journal article" date="2014" name="Proc. Natl. Acad. Sci. U.S.A.">
        <title>Extensive sampling of basidiomycete genomes demonstrates inadequacy of the white-rot/brown-rot paradigm for wood decay fungi.</title>
        <authorList>
            <person name="Riley R."/>
            <person name="Salamov A.A."/>
            <person name="Brown D.W."/>
            <person name="Nagy L.G."/>
            <person name="Floudas D."/>
            <person name="Held B.W."/>
            <person name="Levasseur A."/>
            <person name="Lombard V."/>
            <person name="Morin E."/>
            <person name="Otillar R."/>
            <person name="Lindquist E.A."/>
            <person name="Sun H."/>
            <person name="LaButti K.M."/>
            <person name="Schmutz J."/>
            <person name="Jabbour D."/>
            <person name="Luo H."/>
            <person name="Baker S.E."/>
            <person name="Pisabarro A.G."/>
            <person name="Walton J.D."/>
            <person name="Blanchette R.A."/>
            <person name="Henrissat B."/>
            <person name="Martin F."/>
            <person name="Cullen D."/>
            <person name="Hibbett D.S."/>
            <person name="Grigoriev I.V."/>
        </authorList>
    </citation>
    <scope>NUCLEOTIDE SEQUENCE [LARGE SCALE GENOMIC DNA]</scope>
    <source>
        <strain evidence="2">MUCL 33604</strain>
    </source>
</reference>
<name>A0A067PQH2_9AGAM</name>
<gene>
    <name evidence="1" type="ORF">JAAARDRAFT_282570</name>
</gene>
<accession>A0A067PQH2</accession>
<dbReference type="Proteomes" id="UP000027265">
    <property type="component" value="Unassembled WGS sequence"/>
</dbReference>